<feature type="repeat" description="NHL" evidence="7">
    <location>
        <begin position="397"/>
        <end position="427"/>
    </location>
</feature>
<dbReference type="PRINTS" id="PR01433">
    <property type="entry name" value="POLYCYSTIN2"/>
</dbReference>
<comment type="caution">
    <text evidence="10">The sequence shown here is derived from an EMBL/GenBank/DDBJ whole genome shotgun (WGS) entry which is preliminary data.</text>
</comment>
<feature type="transmembrane region" description="Helical" evidence="8">
    <location>
        <begin position="627"/>
        <end position="648"/>
    </location>
</feature>
<sequence>MRVDKFGTNSNSSVPAMYVCSQCTGIFVDINNMLYCSMYTSNKIVSQSLDNNLNIWSIVAGTGTAGATSLTLNSPRGIFVDNNLNLYVADGGNNRIQKFLSGQLNGTTIPTGTIALSWPTAVVLDADGYLFIVDYANSRLIGSGPYGFRCIAACSGQGSQSNQLYNPEMLSFDSYGNIFVTDYGNSRIQKFLLITNSCTGTTTVTTMSTVTSTNTTQSASLVTNSTTASSSRLLSYNLLKFNANTSWTANGITFVDSTVTGGNPQTVFIDTNNTIYVSGYSAARVQVFRDSSNVPIRTISGGLYNPFSVFVAVNGDIYVDNGNSNSQVDKWTLNSSSSVSVMYVKSGCWYLFLDSKNNLYCSMQALNQVVVKSMITNSDMWRIAAGGECAIPITNTLSTPRGIYVDTDLNIYVADCGNNRVQLFPSTQVIGQTVAGTGATGTISLSCPTGITFDADGYLFIADYSNNRIVASGPNGYRCLIGCIGSAAATTNQLNSPTTISFDTYGNLYVADDWNHRIQKFLIINTYTSVTVNQPNFCPSTTWYTAGITITNSSTVGTRPYGVFVSINNTIYVTDQNHSRVVMWFEGTFTSILQLVCTIFYIFFIIYFMIIEIRLLFELRLKYFRQFWSIIQLGIIGCSLGSIGVYFWRFQEANRISQLFEQTNGYIYINLQLAVYVNDILTFLLGYCCFFSMIKFVQLFRFNQRISLFAETLKSCAKELISFSIMFAIVFMSFLCLFYLLFVSKLSSCSSLLATAQMLFEMTLMKFDASQIVGADAFLGPFCFTLFMLLVVFVCLSMFFSIIIDSFRHAKQNQKEDQIMLSFMLKKFVRWTGLKRLNQEEIQEERDCRMRSQYVNPIETFSDRIDQLLEAVDKIYIDQKRELTRLKKAGL</sequence>
<feature type="transmembrane region" description="Helical" evidence="8">
    <location>
        <begin position="592"/>
        <end position="615"/>
    </location>
</feature>
<reference evidence="10" key="1">
    <citation type="submission" date="2021-02" db="EMBL/GenBank/DDBJ databases">
        <authorList>
            <person name="Nowell W R."/>
        </authorList>
    </citation>
    <scope>NUCLEOTIDE SEQUENCE</scope>
</reference>
<dbReference type="InterPro" id="IPR003915">
    <property type="entry name" value="PKD_2"/>
</dbReference>
<feature type="domain" description="Polycystin cation channel PKD1/PKD2" evidence="9">
    <location>
        <begin position="591"/>
        <end position="808"/>
    </location>
</feature>
<evidence type="ECO:0000259" key="9">
    <source>
        <dbReference type="Pfam" id="PF08016"/>
    </source>
</evidence>
<comment type="similarity">
    <text evidence="2">Belongs to the polycystin family.</text>
</comment>
<dbReference type="PANTHER" id="PTHR10877:SF150">
    <property type="entry name" value="REJ DOMAIN-CONTAINING PROTEIN"/>
    <property type="match status" value="1"/>
</dbReference>
<dbReference type="PROSITE" id="PS51125">
    <property type="entry name" value="NHL"/>
    <property type="match status" value="2"/>
</dbReference>
<dbReference type="InterPro" id="IPR051223">
    <property type="entry name" value="Polycystin"/>
</dbReference>
<organism evidence="10 11">
    <name type="scientific">Adineta steineri</name>
    <dbReference type="NCBI Taxonomy" id="433720"/>
    <lineage>
        <taxon>Eukaryota</taxon>
        <taxon>Metazoa</taxon>
        <taxon>Spiralia</taxon>
        <taxon>Gnathifera</taxon>
        <taxon>Rotifera</taxon>
        <taxon>Eurotatoria</taxon>
        <taxon>Bdelloidea</taxon>
        <taxon>Adinetida</taxon>
        <taxon>Adinetidae</taxon>
        <taxon>Adineta</taxon>
    </lineage>
</organism>
<dbReference type="SUPFAM" id="SSF63829">
    <property type="entry name" value="Calcium-dependent phosphotriesterase"/>
    <property type="match status" value="1"/>
</dbReference>
<feature type="transmembrane region" description="Helical" evidence="8">
    <location>
        <begin position="680"/>
        <end position="700"/>
    </location>
</feature>
<proteinExistence type="inferred from homology"/>
<evidence type="ECO:0000256" key="6">
    <source>
        <dbReference type="ARBA" id="ARBA00023136"/>
    </source>
</evidence>
<dbReference type="Gene3D" id="2.40.10.500">
    <property type="match status" value="1"/>
</dbReference>
<evidence type="ECO:0000256" key="5">
    <source>
        <dbReference type="ARBA" id="ARBA00022989"/>
    </source>
</evidence>
<keyword evidence="5 8" id="KW-1133">Transmembrane helix</keyword>
<dbReference type="Gene3D" id="2.120.10.30">
    <property type="entry name" value="TolB, C-terminal domain"/>
    <property type="match status" value="2"/>
</dbReference>
<dbReference type="GO" id="GO:0005262">
    <property type="term" value="F:calcium channel activity"/>
    <property type="evidence" value="ECO:0007669"/>
    <property type="project" value="TreeGrafter"/>
</dbReference>
<protein>
    <recommendedName>
        <fullName evidence="9">Polycystin cation channel PKD1/PKD2 domain-containing protein</fullName>
    </recommendedName>
</protein>
<accession>A0A814L5K2</accession>
<keyword evidence="3 8" id="KW-0812">Transmembrane</keyword>
<keyword evidence="4" id="KW-0677">Repeat</keyword>
<dbReference type="GO" id="GO:0016020">
    <property type="term" value="C:membrane"/>
    <property type="evidence" value="ECO:0007669"/>
    <property type="project" value="UniProtKB-SubCell"/>
</dbReference>
<dbReference type="Pfam" id="PF08016">
    <property type="entry name" value="PKD_channel"/>
    <property type="match status" value="1"/>
</dbReference>
<evidence type="ECO:0000313" key="11">
    <source>
        <dbReference type="Proteomes" id="UP000663891"/>
    </source>
</evidence>
<evidence type="ECO:0000256" key="7">
    <source>
        <dbReference type="PROSITE-ProRule" id="PRU00504"/>
    </source>
</evidence>
<evidence type="ECO:0000256" key="3">
    <source>
        <dbReference type="ARBA" id="ARBA00022692"/>
    </source>
</evidence>
<dbReference type="Pfam" id="PF01436">
    <property type="entry name" value="NHL"/>
    <property type="match status" value="3"/>
</dbReference>
<feature type="repeat" description="NHL" evidence="7">
    <location>
        <begin position="63"/>
        <end position="102"/>
    </location>
</feature>
<dbReference type="EMBL" id="CAJNON010000168">
    <property type="protein sequence ID" value="CAF1061281.1"/>
    <property type="molecule type" value="Genomic_DNA"/>
</dbReference>
<dbReference type="InterPro" id="IPR001258">
    <property type="entry name" value="NHL_repeat"/>
</dbReference>
<keyword evidence="6 8" id="KW-0472">Membrane</keyword>
<evidence type="ECO:0000313" key="10">
    <source>
        <dbReference type="EMBL" id="CAF1061281.1"/>
    </source>
</evidence>
<dbReference type="InterPro" id="IPR011042">
    <property type="entry name" value="6-blade_b-propeller_TolB-like"/>
</dbReference>
<evidence type="ECO:0000256" key="2">
    <source>
        <dbReference type="ARBA" id="ARBA00007200"/>
    </source>
</evidence>
<feature type="transmembrane region" description="Helical" evidence="8">
    <location>
        <begin position="778"/>
        <end position="804"/>
    </location>
</feature>
<evidence type="ECO:0000256" key="4">
    <source>
        <dbReference type="ARBA" id="ARBA00022737"/>
    </source>
</evidence>
<comment type="subcellular location">
    <subcellularLocation>
        <location evidence="1">Membrane</location>
        <topology evidence="1">Multi-pass membrane protein</topology>
    </subcellularLocation>
</comment>
<feature type="transmembrane region" description="Helical" evidence="8">
    <location>
        <begin position="720"/>
        <end position="742"/>
    </location>
</feature>
<name>A0A814L5K2_9BILA</name>
<dbReference type="PANTHER" id="PTHR10877">
    <property type="entry name" value="POLYCYSTIN FAMILY MEMBER"/>
    <property type="match status" value="1"/>
</dbReference>
<dbReference type="OrthoDB" id="346529at2759"/>
<dbReference type="Gene3D" id="1.10.287.70">
    <property type="match status" value="1"/>
</dbReference>
<gene>
    <name evidence="10" type="ORF">VCS650_LOCUS17957</name>
</gene>
<dbReference type="AlphaFoldDB" id="A0A814L5K2"/>
<dbReference type="InterPro" id="IPR013122">
    <property type="entry name" value="PKD1_2_channel"/>
</dbReference>
<evidence type="ECO:0000256" key="8">
    <source>
        <dbReference type="SAM" id="Phobius"/>
    </source>
</evidence>
<dbReference type="Proteomes" id="UP000663891">
    <property type="component" value="Unassembled WGS sequence"/>
</dbReference>
<dbReference type="GO" id="GO:0005509">
    <property type="term" value="F:calcium ion binding"/>
    <property type="evidence" value="ECO:0007669"/>
    <property type="project" value="InterPro"/>
</dbReference>
<dbReference type="CDD" id="cd05819">
    <property type="entry name" value="NHL"/>
    <property type="match status" value="1"/>
</dbReference>
<dbReference type="GO" id="GO:0050982">
    <property type="term" value="P:detection of mechanical stimulus"/>
    <property type="evidence" value="ECO:0007669"/>
    <property type="project" value="TreeGrafter"/>
</dbReference>
<dbReference type="SUPFAM" id="SSF101898">
    <property type="entry name" value="NHL repeat"/>
    <property type="match status" value="2"/>
</dbReference>
<evidence type="ECO:0000256" key="1">
    <source>
        <dbReference type="ARBA" id="ARBA00004141"/>
    </source>
</evidence>